<dbReference type="EMBL" id="PXXO01000003">
    <property type="protein sequence ID" value="PSJ06532.1"/>
    <property type="molecule type" value="Genomic_DNA"/>
</dbReference>
<evidence type="ECO:0000256" key="1">
    <source>
        <dbReference type="ARBA" id="ARBA00006638"/>
    </source>
</evidence>
<evidence type="ECO:0000313" key="5">
    <source>
        <dbReference type="EMBL" id="PSJ06532.1"/>
    </source>
</evidence>
<proteinExistence type="inferred from homology"/>
<dbReference type="Proteomes" id="UP000243002">
    <property type="component" value="Unassembled WGS sequence"/>
</dbReference>
<dbReference type="AlphaFoldDB" id="A0A2P7MZB8"/>
<dbReference type="PANTHER" id="PTHR12132:SF1">
    <property type="entry name" value="DNA REPAIR PROTEIN RAD52 HOMOLOG"/>
    <property type="match status" value="1"/>
</dbReference>
<dbReference type="SUPFAM" id="SSF54768">
    <property type="entry name" value="dsRNA-binding domain-like"/>
    <property type="match status" value="1"/>
</dbReference>
<keyword evidence="2" id="KW-0227">DNA damage</keyword>
<evidence type="ECO:0000256" key="4">
    <source>
        <dbReference type="ARBA" id="ARBA00023204"/>
    </source>
</evidence>
<dbReference type="InterPro" id="IPR041247">
    <property type="entry name" value="Rad52_fam"/>
</dbReference>
<evidence type="ECO:0000256" key="3">
    <source>
        <dbReference type="ARBA" id="ARBA00023172"/>
    </source>
</evidence>
<dbReference type="RefSeq" id="WP_106502038.1">
    <property type="nucleotide sequence ID" value="NZ_PXXO01000003.1"/>
</dbReference>
<accession>A0A2P7MZB8</accession>
<reference evidence="5 6" key="1">
    <citation type="journal article" date="2018" name="Environ. Microbiol.">
        <title>Ecological and genomic features of two widespread freshwater picocyanobacteria.</title>
        <authorList>
            <person name="Cabello-Yeves P.J."/>
            <person name="Picazo A."/>
            <person name="Camacho A."/>
            <person name="Callieri C."/>
            <person name="Rosselli R."/>
            <person name="Roda-Garcia J.J."/>
            <person name="Coutinho F.H."/>
            <person name="Rodriguez-Valera F."/>
        </authorList>
    </citation>
    <scope>NUCLEOTIDE SEQUENCE [LARGE SCALE GENOMIC DNA]</scope>
    <source>
        <strain evidence="5 6">Tous</strain>
    </source>
</reference>
<keyword evidence="3" id="KW-0233">DNA recombination</keyword>
<comment type="caution">
    <text evidence="5">The sequence shown here is derived from an EMBL/GenBank/DDBJ whole genome shotgun (WGS) entry which is preliminary data.</text>
</comment>
<dbReference type="GO" id="GO:0006312">
    <property type="term" value="P:mitotic recombination"/>
    <property type="evidence" value="ECO:0007669"/>
    <property type="project" value="TreeGrafter"/>
</dbReference>
<gene>
    <name evidence="5" type="ORF">C7K55_03545</name>
</gene>
<dbReference type="PANTHER" id="PTHR12132">
    <property type="entry name" value="DNA REPAIR AND RECOMBINATION PROTEIN RAD52, RAD59"/>
    <property type="match status" value="1"/>
</dbReference>
<sequence length="263" mass="28440">MSTTVFSPDQIAALSAPLDRAKVKQREQGRAKVSYLEGWQAIAEANRIFGFDGWQRETIAVQCVAERERTLGSSNRAGWGVTYTARVRICVGADAASQVIREGSGAGHGIDADLGQAHESALKEAETDAMKRALMTFGNPFGLALYDKQQREVTSSTAPTSSRHVPAAQRNSAAAEPMAEVGLEPLDPATVQKILATVRGLPRPALEGFTKAFRKRFQVPPDAPSIADRICQRRHHDWIETFLVSHTADRHPAVAAGAASEAR</sequence>
<organism evidence="5 6">
    <name type="scientific">Cyanobium usitatum str. Tous</name>
    <dbReference type="NCBI Taxonomy" id="2116684"/>
    <lineage>
        <taxon>Bacteria</taxon>
        <taxon>Bacillati</taxon>
        <taxon>Cyanobacteriota</taxon>
        <taxon>Cyanophyceae</taxon>
        <taxon>Synechococcales</taxon>
        <taxon>Prochlorococcaceae</taxon>
        <taxon>Cyanobium</taxon>
    </lineage>
</organism>
<evidence type="ECO:0008006" key="7">
    <source>
        <dbReference type="Google" id="ProtNLM"/>
    </source>
</evidence>
<dbReference type="InterPro" id="IPR007232">
    <property type="entry name" value="Rad52_Rad59_Rad22"/>
</dbReference>
<dbReference type="OrthoDB" id="149299at2"/>
<evidence type="ECO:0000256" key="2">
    <source>
        <dbReference type="ARBA" id="ARBA00022763"/>
    </source>
</evidence>
<dbReference type="GO" id="GO:0000724">
    <property type="term" value="P:double-strand break repair via homologous recombination"/>
    <property type="evidence" value="ECO:0007669"/>
    <property type="project" value="TreeGrafter"/>
</dbReference>
<dbReference type="Pfam" id="PF04098">
    <property type="entry name" value="Rad52_Rad22"/>
    <property type="match status" value="1"/>
</dbReference>
<dbReference type="Gene3D" id="3.30.390.80">
    <property type="entry name" value="DNA repair protein Rad52/59/22"/>
    <property type="match status" value="1"/>
</dbReference>
<dbReference type="InterPro" id="IPR042525">
    <property type="entry name" value="Rad52_Rad59_Rad22_sf"/>
</dbReference>
<comment type="similarity">
    <text evidence="1">Belongs to the RAD52 family.</text>
</comment>
<protein>
    <recommendedName>
        <fullName evidence="7">DNA repair protein Rad52</fullName>
    </recommendedName>
</protein>
<keyword evidence="6" id="KW-1185">Reference proteome</keyword>
<keyword evidence="4" id="KW-0234">DNA repair</keyword>
<dbReference type="GO" id="GO:0045002">
    <property type="term" value="P:double-strand break repair via single-strand annealing"/>
    <property type="evidence" value="ECO:0007669"/>
    <property type="project" value="TreeGrafter"/>
</dbReference>
<name>A0A2P7MZB8_9CYAN</name>
<evidence type="ECO:0000313" key="6">
    <source>
        <dbReference type="Proteomes" id="UP000243002"/>
    </source>
</evidence>